<reference evidence="1 2" key="1">
    <citation type="submission" date="2018-08" db="EMBL/GenBank/DDBJ databases">
        <title>Bacillus jemisoniae sp. nov., Bacillus chryseoplanitiae sp. nov., Bacillus resnikiae sp. nov., and Bacillus frankliniae sp. nov., isolated from Viking spacecraft and associated surfaces.</title>
        <authorList>
            <person name="Seuylemezian A."/>
            <person name="Vaishampayan P."/>
        </authorList>
    </citation>
    <scope>NUCLEOTIDE SEQUENCE [LARGE SCALE GENOMIC DNA]</scope>
    <source>
        <strain evidence="1 2">JJ-247</strain>
    </source>
</reference>
<organism evidence="1 2">
    <name type="scientific">Mesobacillus zeae</name>
    <dbReference type="NCBI Taxonomy" id="1917180"/>
    <lineage>
        <taxon>Bacteria</taxon>
        <taxon>Bacillati</taxon>
        <taxon>Bacillota</taxon>
        <taxon>Bacilli</taxon>
        <taxon>Bacillales</taxon>
        <taxon>Bacillaceae</taxon>
        <taxon>Mesobacillus</taxon>
    </lineage>
</organism>
<dbReference type="Proteomes" id="UP000265816">
    <property type="component" value="Unassembled WGS sequence"/>
</dbReference>
<name>A0A398B2Q9_9BACI</name>
<dbReference type="InterPro" id="IPR024096">
    <property type="entry name" value="NO_sig/Golgi_transp_ligand-bd"/>
</dbReference>
<keyword evidence="2" id="KW-1185">Reference proteome</keyword>
<evidence type="ECO:0000313" key="1">
    <source>
        <dbReference type="EMBL" id="RID82240.1"/>
    </source>
</evidence>
<proteinExistence type="predicted"/>
<comment type="caution">
    <text evidence="1">The sequence shown here is derived from an EMBL/GenBank/DDBJ whole genome shotgun (WGS) entry which is preliminary data.</text>
</comment>
<dbReference type="EMBL" id="QWVT01000040">
    <property type="protein sequence ID" value="RID82240.1"/>
    <property type="molecule type" value="Genomic_DNA"/>
</dbReference>
<dbReference type="AlphaFoldDB" id="A0A398B2Q9"/>
<dbReference type="SUPFAM" id="SSF111126">
    <property type="entry name" value="Ligand-binding domain in the NO signalling and Golgi transport"/>
    <property type="match status" value="1"/>
</dbReference>
<accession>A0A398B2Q9</accession>
<dbReference type="OrthoDB" id="2717092at2"/>
<sequence>MDDLIHKKISGTVFSWNLDTGELNYEGAHATLFWVETTLKSIFETLEELTGSDEIKVVMQTAGFWTGKIVGEDIYSKEQIEEIIRDLPRTYQVAGWGKISIDSLSVEEKIIRLKLENTWEVRLVLEQAKDDPIAERQNPLLCSFRTPKRIFIVRKGKLHNRGIDRRREVGSRSM</sequence>
<dbReference type="RefSeq" id="WP_119114547.1">
    <property type="nucleotide sequence ID" value="NZ_CBCSEO010000018.1"/>
</dbReference>
<protein>
    <submittedName>
        <fullName evidence="1">Uncharacterized protein</fullName>
    </submittedName>
</protein>
<evidence type="ECO:0000313" key="2">
    <source>
        <dbReference type="Proteomes" id="UP000265816"/>
    </source>
</evidence>
<gene>
    <name evidence="1" type="ORF">D1970_19610</name>
</gene>